<reference evidence="1" key="1">
    <citation type="submission" date="2018-04" db="EMBL/GenBank/DDBJ databases">
        <title>Draft genome sequence of the Candidatus Spirobacillus cienkowskii, a pathogen of freshwater Daphnia species, reconstructed from hemolymph metagenomic reads.</title>
        <authorList>
            <person name="Bresciani L."/>
            <person name="Lemos L.N."/>
            <person name="Wale N."/>
            <person name="Lin J.Y."/>
            <person name="Fernandes G.R."/>
            <person name="Duffy M.A."/>
            <person name="Rodrigues J.M."/>
        </authorList>
    </citation>
    <scope>NUCLEOTIDE SEQUENCE [LARGE SCALE GENOMIC DNA]</scope>
    <source>
        <strain evidence="1">Binning01</strain>
    </source>
</reference>
<protein>
    <submittedName>
        <fullName evidence="1">Uncharacterized protein</fullName>
    </submittedName>
</protein>
<accession>A0A369KPA4</accession>
<gene>
    <name evidence="1" type="ORF">DCC88_08905</name>
</gene>
<dbReference type="RefSeq" id="WP_338637232.1">
    <property type="nucleotide sequence ID" value="NZ_CP146516.1"/>
</dbReference>
<dbReference type="Proteomes" id="UP000253934">
    <property type="component" value="Unassembled WGS sequence"/>
</dbReference>
<evidence type="ECO:0000313" key="1">
    <source>
        <dbReference type="EMBL" id="RDB35668.1"/>
    </source>
</evidence>
<comment type="caution">
    <text evidence="1">The sequence shown here is derived from an EMBL/GenBank/DDBJ whole genome shotgun (WGS) entry which is preliminary data.</text>
</comment>
<evidence type="ECO:0000313" key="2">
    <source>
        <dbReference type="Proteomes" id="UP000253934"/>
    </source>
</evidence>
<dbReference type="EMBL" id="QOVW01000078">
    <property type="protein sequence ID" value="RDB35668.1"/>
    <property type="molecule type" value="Genomic_DNA"/>
</dbReference>
<dbReference type="AlphaFoldDB" id="A0A369KPA4"/>
<organism evidence="1 2">
    <name type="scientific">Spirobacillus cienkowskii</name>
    <dbReference type="NCBI Taxonomy" id="495820"/>
    <lineage>
        <taxon>Bacteria</taxon>
        <taxon>Pseudomonadati</taxon>
        <taxon>Bdellovibrionota</taxon>
        <taxon>Oligoflexia</taxon>
        <taxon>Silvanigrellales</taxon>
        <taxon>Spirobacillus</taxon>
    </lineage>
</organism>
<keyword evidence="2" id="KW-1185">Reference proteome</keyword>
<name>A0A369KPA4_9BACT</name>
<sequence>MAFTITQNDILWSRTGEPVRIANRDNNTGKIILDKDFAKVQETAKFGIRNGLEPKQKEEYLANLSAIESKPDIRRNTPDKRQEIRDLYHQIKRLKEERIDPRVIRYLENELQYRIVREKFAPEDLETAPIMLGT</sequence>
<proteinExistence type="predicted"/>